<dbReference type="Gene3D" id="1.10.510.10">
    <property type="entry name" value="Transferase(Phosphotransferase) domain 1"/>
    <property type="match status" value="3"/>
</dbReference>
<evidence type="ECO:0000256" key="19">
    <source>
        <dbReference type="ARBA" id="ARBA00051243"/>
    </source>
</evidence>
<dbReference type="SMART" id="SM00219">
    <property type="entry name" value="TyrKc"/>
    <property type="match status" value="3"/>
</dbReference>
<dbReference type="Pfam" id="PF13927">
    <property type="entry name" value="Ig_3"/>
    <property type="match status" value="2"/>
</dbReference>
<evidence type="ECO:0000256" key="1">
    <source>
        <dbReference type="ARBA" id="ARBA00004167"/>
    </source>
</evidence>
<dbReference type="FunFam" id="2.60.40.10:FF:000016">
    <property type="entry name" value="Fibroblast growth factor receptor"/>
    <property type="match status" value="2"/>
</dbReference>
<dbReference type="GO" id="GO:0016020">
    <property type="term" value="C:membrane"/>
    <property type="evidence" value="ECO:0007669"/>
    <property type="project" value="UniProtKB-SubCell"/>
</dbReference>
<evidence type="ECO:0000313" key="30">
    <source>
        <dbReference type="EnsemblMetazoa" id="XP_014245974.2"/>
    </source>
</evidence>
<dbReference type="InterPro" id="IPR019749">
    <property type="entry name" value="Band_41_domain"/>
</dbReference>
<dbReference type="CDD" id="cd00096">
    <property type="entry name" value="Ig"/>
    <property type="match status" value="1"/>
</dbReference>
<proteinExistence type="predicted"/>
<feature type="domain" description="SH2" evidence="26">
    <location>
        <begin position="1319"/>
        <end position="1415"/>
    </location>
</feature>
<feature type="domain" description="Ig-like" evidence="29">
    <location>
        <begin position="239"/>
        <end position="335"/>
    </location>
</feature>
<dbReference type="PROSITE" id="PS50001">
    <property type="entry name" value="SH2"/>
    <property type="match status" value="1"/>
</dbReference>
<dbReference type="RefSeq" id="XP_014245974.2">
    <property type="nucleotide sequence ID" value="XM_014390488.2"/>
</dbReference>
<keyword evidence="13 24" id="KW-0472">Membrane</keyword>
<comment type="subcellular location">
    <subcellularLocation>
        <location evidence="2">Endomembrane system</location>
    </subcellularLocation>
    <subcellularLocation>
        <location evidence="1">Membrane</location>
        <topology evidence="1">Single-pass membrane protein</topology>
    </subcellularLocation>
</comment>
<evidence type="ECO:0000256" key="7">
    <source>
        <dbReference type="ARBA" id="ARBA00022737"/>
    </source>
</evidence>
<organism evidence="30 31">
    <name type="scientific">Cimex lectularius</name>
    <name type="common">Bed bug</name>
    <name type="synonym">Acanthia lectularia</name>
    <dbReference type="NCBI Taxonomy" id="79782"/>
    <lineage>
        <taxon>Eukaryota</taxon>
        <taxon>Metazoa</taxon>
        <taxon>Ecdysozoa</taxon>
        <taxon>Arthropoda</taxon>
        <taxon>Hexapoda</taxon>
        <taxon>Insecta</taxon>
        <taxon>Pterygota</taxon>
        <taxon>Neoptera</taxon>
        <taxon>Paraneoptera</taxon>
        <taxon>Hemiptera</taxon>
        <taxon>Heteroptera</taxon>
        <taxon>Panheteroptera</taxon>
        <taxon>Cimicomorpha</taxon>
        <taxon>Cimicidae</taxon>
        <taxon>Cimex</taxon>
    </lineage>
</organism>
<keyword evidence="7" id="KW-0677">Repeat</keyword>
<dbReference type="GO" id="GO:0051130">
    <property type="term" value="P:positive regulation of cellular component organization"/>
    <property type="evidence" value="ECO:0007669"/>
    <property type="project" value="UniProtKB-ARBA"/>
</dbReference>
<feature type="domain" description="Ig-like" evidence="29">
    <location>
        <begin position="148"/>
        <end position="230"/>
    </location>
</feature>
<dbReference type="GO" id="GO:0050793">
    <property type="term" value="P:regulation of developmental process"/>
    <property type="evidence" value="ECO:0007669"/>
    <property type="project" value="UniProtKB-ARBA"/>
</dbReference>
<keyword evidence="14" id="KW-0829">Tyrosine-protein kinase</keyword>
<feature type="chain" id="PRO_5035175298" description="Receptor protein-tyrosine kinase" evidence="25">
    <location>
        <begin position="16"/>
        <end position="2070"/>
    </location>
</feature>
<dbReference type="GO" id="GO:0071944">
    <property type="term" value="C:cell periphery"/>
    <property type="evidence" value="ECO:0007669"/>
    <property type="project" value="UniProtKB-ARBA"/>
</dbReference>
<keyword evidence="11 24" id="KW-1133">Transmembrane helix</keyword>
<dbReference type="GO" id="GO:0048468">
    <property type="term" value="P:cell development"/>
    <property type="evidence" value="ECO:0007669"/>
    <property type="project" value="UniProtKB-ARBA"/>
</dbReference>
<evidence type="ECO:0000256" key="14">
    <source>
        <dbReference type="ARBA" id="ARBA00023137"/>
    </source>
</evidence>
<evidence type="ECO:0000256" key="21">
    <source>
        <dbReference type="ARBA" id="ARBA00056965"/>
    </source>
</evidence>
<dbReference type="GeneID" id="106664605"/>
<evidence type="ECO:0000256" key="8">
    <source>
        <dbReference type="ARBA" id="ARBA00022741"/>
    </source>
</evidence>
<feature type="domain" description="Protein kinase" evidence="27">
    <location>
        <begin position="1457"/>
        <end position="1708"/>
    </location>
</feature>
<feature type="signal peptide" evidence="25">
    <location>
        <begin position="1"/>
        <end position="15"/>
    </location>
</feature>
<evidence type="ECO:0000256" key="24">
    <source>
        <dbReference type="SAM" id="Phobius"/>
    </source>
</evidence>
<dbReference type="EnsemblMetazoa" id="XM_014390488.2">
    <property type="protein sequence ID" value="XP_014245974.2"/>
    <property type="gene ID" value="LOC106664605"/>
</dbReference>
<evidence type="ECO:0000256" key="25">
    <source>
        <dbReference type="SAM" id="SignalP"/>
    </source>
</evidence>
<dbReference type="InterPro" id="IPR016251">
    <property type="entry name" value="Tyr_kinase_non-rcpt_Jak/Tyk2"/>
</dbReference>
<dbReference type="SMART" id="SM00252">
    <property type="entry name" value="SH2"/>
    <property type="match status" value="1"/>
</dbReference>
<dbReference type="InterPro" id="IPR036179">
    <property type="entry name" value="Ig-like_dom_sf"/>
</dbReference>
<evidence type="ECO:0000256" key="23">
    <source>
        <dbReference type="PROSITE-ProRule" id="PRU10141"/>
    </source>
</evidence>
<comment type="function">
    <text evidence="21">Receptor for basic fibroblast growth factor.</text>
</comment>
<dbReference type="GO" id="GO:0004714">
    <property type="term" value="F:transmembrane receptor protein tyrosine kinase activity"/>
    <property type="evidence" value="ECO:0007669"/>
    <property type="project" value="UniProtKB-EC"/>
</dbReference>
<dbReference type="InterPro" id="IPR019748">
    <property type="entry name" value="FERM_central"/>
</dbReference>
<evidence type="ECO:0000259" key="28">
    <source>
        <dbReference type="PROSITE" id="PS50057"/>
    </source>
</evidence>
<feature type="domain" description="Ig-like" evidence="29">
    <location>
        <begin position="353"/>
        <end position="427"/>
    </location>
</feature>
<dbReference type="Pfam" id="PF21990">
    <property type="entry name" value="SH2_1"/>
    <property type="match status" value="1"/>
</dbReference>
<evidence type="ECO:0000256" key="5">
    <source>
        <dbReference type="ARBA" id="ARBA00022692"/>
    </source>
</evidence>
<keyword evidence="15" id="KW-1015">Disulfide bond</keyword>
<dbReference type="PROSITE" id="PS00109">
    <property type="entry name" value="PROTEIN_KINASE_TYR"/>
    <property type="match status" value="2"/>
</dbReference>
<evidence type="ECO:0000259" key="26">
    <source>
        <dbReference type="PROSITE" id="PS50001"/>
    </source>
</evidence>
<keyword evidence="17" id="KW-0325">Glycoprotein</keyword>
<keyword evidence="31" id="KW-1185">Reference proteome</keyword>
<dbReference type="PANTHER" id="PTHR45807">
    <property type="entry name" value="TYROSINE-PROTEIN KINASE HOPSCOTCH"/>
    <property type="match status" value="1"/>
</dbReference>
<dbReference type="GO" id="GO:0005829">
    <property type="term" value="C:cytosol"/>
    <property type="evidence" value="ECO:0007669"/>
    <property type="project" value="TreeGrafter"/>
</dbReference>
<dbReference type="Pfam" id="PF07714">
    <property type="entry name" value="PK_Tyr_Ser-Thr"/>
    <property type="match status" value="3"/>
</dbReference>
<dbReference type="InterPro" id="IPR008266">
    <property type="entry name" value="Tyr_kinase_AS"/>
</dbReference>
<sequence length="2070" mass="237427">MFFLFLFLFWASSFSLELQRETQQILVDGILTEVTVKTNENVNMTCNVIPGLENSVTWYKDDNKINKKTPRMTLSKHWLKISKIKLSDQGHYMCSVENNKLYNVSLNVLSDLRPSFQALDHKKDVDDELWVETIDDIDDNWDDEEVKPYFTSYEKMHSIIAKTAGDNCTLICKAFGIPKPVTKWYKDDHELKNKVRSSLNFTQLSVKDSGTYTCIVSNSQGTIQHKSKLKVYESEVELPIFVETPANMTVLVGSAVSFECKPHSSESENIVWLKHNNYIDPSQFNDTGIINKYSLKNQPKNKQILSIMSVNLEDTGWYSCLIDGKASSSAWLQVNEELHPTGLMNDTHFMYSPVFTKVEKMPKVVAKPAGNMFRLKCAADGNPSPNITWYKNGKTPQRNLGSVKYSGWTMKMEDLIKSDSGNYTCIVCNILGCIEHDFKVFVEERLPHKPFIKEGYPRNSTVLVNTTAKLECPTLTDLVPYMQWVKVFFSYAGSSEINNVPDPLLNGTVIQAGDQNNSDPEKLIISNVTHEHEGWYTCIAGNSLGYTYASAYLEVVDEFPSTSDGSALRLFGALIVFCLFLIALVTFLLNAVRKFKREKLEKILALEAERAAAITQWTKKVIIEKQCLVNEQDPLVVPIVKIEKQKTRNTKLESLVSEYELPLDTDWEFPRTDLLMGKTLGEGAFGKVVKAEALGIIQPEISTIVAVKMLKEGHTDTEMMDLVSEMEMMKMIGKHRNIINILGCCTQDGPLYVIVEYAPYGNLRDFLRQHRPSSGYEPAIGEAIKDRNTLTQKDLVSFAYQAARGMDYLASKRCIHRDLAARNVLVSENYVLKIADFGLARDIHSHDYYRKTTEGRLPVKWMAPEALFHRIYTTQSDVWSYGVLLWEIMTLGGTPYPSVPNMEKLFQLLRSGHRMEKPPCCSLEIYMVMRDCWSYQANERPTFSDLVKILDRILMVTANEEYLDLGLPHLDTPPTSQESSNDEEFPYLLNVDSPSAAMSEKVIKIVPVNLQEFDLLINKETTVEETIIVFCKRFNIKPICRNLFAVRDRVDHWLPLHVRLWDMNEDVFKKGLEIRIRYRMPNIQSLKNMDLRALDYYFLQVREDILNSNIKEISYEKHKDELMGLGVTDMYRVMIEKNLAIPMILNDYKRHIPKEILKHHKFFVKKPIFDSLTKLESTGNRDVLSVKYNYLFQFEGMAPNYLSEEFEGQIEDKGVFRSADLFVNIYSKERPGVSFCFKQGVEGVTHLCSIDDICCVSICETTVEIARKNGIPVYIKMSKQTMDSFVTLLDGYYRLSVKSIFNICKDFYTPSLKKLLSLKIHGPVGGVFAYNKLEKKRENKPGCFILRECENTYNTYLVDVCTNTSKVITYKIEQKGEGHFLFEGDKNTYDSIQAILAKFRSPEIDIPMIEIIPPSEYDESQVLLCRKLQAVKERPKDIADDTNASPQCISFKNLQIFPGNVYPSKRGFTQVEKFLWKTDSPERKVTVAVKVLKKANYDKHLQEFLQMMNKWTFLKSNTIVRLLGITIFPVAMVTEYYPLGCLDDYLQKYKDDIREVDLVEAAAFIAKALWHLEGEGIVHGYLRCHKVLVVSHTSLSFNVRLSDPGIQALGDQDWHWIPPELYDDRDEIYKRTAADVWALGTTLWQVFSYGEQPFVNGSIKDFYLSRKRLDMPKDCSEEIFRIIEECWHHDPDQRKRPQGALRDLHQLLYQVHNSRRPHTYTLARPVRSNEDDESCTSVTSQLTTSSYMDDPDTADKRILFGKDSSLWSHFNLQNSSLDSTTSIQSIYELSRNLDSEGIKNIVLETRIGKGCYGEVYRAIAEYTNHASEPQIVAVKKLNTNHSSSGRADFQREIAIMKSLKHPNIVEVKGVIQEPEILLIMEYVPQGSLKCHLCSNRDHFTERHLFKYSLDIARGMDYLAQKNIVHRDLAARNILVASEFTVKISDFGLAQVTDNNYYILKTCRELPLLWYAPESIQDGKFSTYSDVWSYGVLLYEMFSFGQDPVINNQSSNAETLYTCLKSGTRLPRPESCPGEVYASVMMRCWKFNDKERPSFMTIIEIVNKLAGLHAN</sequence>
<dbReference type="GO" id="GO:0004715">
    <property type="term" value="F:non-membrane spanning protein tyrosine kinase activity"/>
    <property type="evidence" value="ECO:0007669"/>
    <property type="project" value="UniProtKB-EC"/>
</dbReference>
<dbReference type="Gene3D" id="3.30.200.20">
    <property type="entry name" value="Phosphorylase Kinase, domain 1"/>
    <property type="match status" value="1"/>
</dbReference>
<evidence type="ECO:0000256" key="2">
    <source>
        <dbReference type="ARBA" id="ARBA00004308"/>
    </source>
</evidence>
<evidence type="ECO:0000256" key="18">
    <source>
        <dbReference type="ARBA" id="ARBA00023319"/>
    </source>
</evidence>
<dbReference type="Gene3D" id="2.60.40.10">
    <property type="entry name" value="Immunoglobulins"/>
    <property type="match status" value="5"/>
</dbReference>
<dbReference type="PROSITE" id="PS50835">
    <property type="entry name" value="IG_LIKE"/>
    <property type="match status" value="5"/>
</dbReference>
<dbReference type="GO" id="GO:0007259">
    <property type="term" value="P:cell surface receptor signaling pathway via JAK-STAT"/>
    <property type="evidence" value="ECO:0007669"/>
    <property type="project" value="TreeGrafter"/>
</dbReference>
<dbReference type="OrthoDB" id="5984265at2759"/>
<reference evidence="30" key="1">
    <citation type="submission" date="2022-01" db="UniProtKB">
        <authorList>
            <consortium name="EnsemblMetazoa"/>
        </authorList>
    </citation>
    <scope>IDENTIFICATION</scope>
</reference>
<keyword evidence="16" id="KW-0675">Receptor</keyword>
<dbReference type="InterPro" id="IPR011009">
    <property type="entry name" value="Kinase-like_dom_sf"/>
</dbReference>
<keyword evidence="6 25" id="KW-0732">Signal</keyword>
<feature type="binding site" evidence="23">
    <location>
        <position position="1836"/>
    </location>
    <ligand>
        <name>ATP</name>
        <dbReference type="ChEBI" id="CHEBI:30616"/>
    </ligand>
</feature>
<dbReference type="SUPFAM" id="SSF56112">
    <property type="entry name" value="Protein kinase-like (PK-like)"/>
    <property type="match status" value="3"/>
</dbReference>
<dbReference type="SUPFAM" id="SSF48726">
    <property type="entry name" value="Immunoglobulin"/>
    <property type="match status" value="5"/>
</dbReference>
<feature type="domain" description="Protein kinase" evidence="27">
    <location>
        <begin position="674"/>
        <end position="963"/>
    </location>
</feature>
<dbReference type="InterPro" id="IPR000719">
    <property type="entry name" value="Prot_kinase_dom"/>
</dbReference>
<dbReference type="GO" id="GO:0005524">
    <property type="term" value="F:ATP binding"/>
    <property type="evidence" value="ECO:0007669"/>
    <property type="project" value="UniProtKB-UniRule"/>
</dbReference>
<dbReference type="PROSITE" id="PS50057">
    <property type="entry name" value="FERM_3"/>
    <property type="match status" value="1"/>
</dbReference>
<evidence type="ECO:0000256" key="20">
    <source>
        <dbReference type="ARBA" id="ARBA00051245"/>
    </source>
</evidence>
<dbReference type="InterPro" id="IPR007110">
    <property type="entry name" value="Ig-like_dom"/>
</dbReference>
<evidence type="ECO:0000256" key="16">
    <source>
        <dbReference type="ARBA" id="ARBA00023170"/>
    </source>
</evidence>
<dbReference type="GO" id="GO:0030182">
    <property type="term" value="P:neuron differentiation"/>
    <property type="evidence" value="ECO:0007669"/>
    <property type="project" value="UniProtKB-ARBA"/>
</dbReference>
<dbReference type="PRINTS" id="PR01823">
    <property type="entry name" value="JANUSKINASE"/>
</dbReference>
<dbReference type="Pfam" id="PF07679">
    <property type="entry name" value="I-set"/>
    <property type="match status" value="2"/>
</dbReference>
<dbReference type="PANTHER" id="PTHR45807:SF7">
    <property type="entry name" value="TYROSINE-PROTEIN KINASE HOPSCOTCH"/>
    <property type="match status" value="1"/>
</dbReference>
<dbReference type="PROSITE" id="PS50011">
    <property type="entry name" value="PROTEIN_KINASE_DOM"/>
    <property type="match status" value="3"/>
</dbReference>
<keyword evidence="18" id="KW-0393">Immunoglobulin domain</keyword>
<dbReference type="InterPro" id="IPR003598">
    <property type="entry name" value="Ig_sub2"/>
</dbReference>
<dbReference type="InterPro" id="IPR036860">
    <property type="entry name" value="SH2_dom_sf"/>
</dbReference>
<evidence type="ECO:0000256" key="12">
    <source>
        <dbReference type="ARBA" id="ARBA00022999"/>
    </source>
</evidence>
<feature type="domain" description="Protein kinase" evidence="27">
    <location>
        <begin position="1801"/>
        <end position="2070"/>
    </location>
</feature>
<keyword evidence="8 23" id="KW-0547">Nucleotide-binding</keyword>
<dbReference type="GO" id="GO:0005126">
    <property type="term" value="F:cytokine receptor binding"/>
    <property type="evidence" value="ECO:0007669"/>
    <property type="project" value="TreeGrafter"/>
</dbReference>
<evidence type="ECO:0000259" key="29">
    <source>
        <dbReference type="PROSITE" id="PS50835"/>
    </source>
</evidence>
<dbReference type="GO" id="GO:0012505">
    <property type="term" value="C:endomembrane system"/>
    <property type="evidence" value="ECO:0007669"/>
    <property type="project" value="UniProtKB-SubCell"/>
</dbReference>
<dbReference type="InterPro" id="IPR013783">
    <property type="entry name" value="Ig-like_fold"/>
</dbReference>
<evidence type="ECO:0000313" key="31">
    <source>
        <dbReference type="Proteomes" id="UP000494040"/>
    </source>
</evidence>
<dbReference type="Gene3D" id="3.30.505.10">
    <property type="entry name" value="SH2 domain"/>
    <property type="match status" value="1"/>
</dbReference>
<evidence type="ECO:0000256" key="10">
    <source>
        <dbReference type="ARBA" id="ARBA00022840"/>
    </source>
</evidence>
<feature type="domain" description="FERM" evidence="28">
    <location>
        <begin position="1001"/>
        <end position="1300"/>
    </location>
</feature>
<feature type="domain" description="Ig-like" evidence="29">
    <location>
        <begin position="23"/>
        <end position="105"/>
    </location>
</feature>
<keyword evidence="4" id="KW-0808">Transferase</keyword>
<comment type="catalytic activity">
    <reaction evidence="20">
        <text>L-tyrosyl-[protein] + ATP = O-phospho-L-tyrosyl-[protein] + ADP + H(+)</text>
        <dbReference type="Rhea" id="RHEA:10596"/>
        <dbReference type="Rhea" id="RHEA-COMP:10136"/>
        <dbReference type="Rhea" id="RHEA-COMP:20101"/>
        <dbReference type="ChEBI" id="CHEBI:15378"/>
        <dbReference type="ChEBI" id="CHEBI:30616"/>
        <dbReference type="ChEBI" id="CHEBI:46858"/>
        <dbReference type="ChEBI" id="CHEBI:61978"/>
        <dbReference type="ChEBI" id="CHEBI:456216"/>
        <dbReference type="EC" id="2.7.10.2"/>
    </reaction>
</comment>
<protein>
    <recommendedName>
        <fullName evidence="32">Receptor protein-tyrosine kinase</fullName>
    </recommendedName>
</protein>
<dbReference type="GO" id="GO:0009887">
    <property type="term" value="P:animal organ morphogenesis"/>
    <property type="evidence" value="ECO:0007669"/>
    <property type="project" value="UniProtKB-ARBA"/>
</dbReference>
<keyword evidence="3" id="KW-0597">Phosphoprotein</keyword>
<dbReference type="FunFam" id="1.10.510.10:FF:000007">
    <property type="entry name" value="Fibroblast growth factor receptor"/>
    <property type="match status" value="1"/>
</dbReference>
<dbReference type="InterPro" id="IPR013098">
    <property type="entry name" value="Ig_I-set"/>
</dbReference>
<comment type="catalytic activity">
    <reaction evidence="19">
        <text>L-tyrosyl-[protein] + ATP = O-phospho-L-tyrosyl-[protein] + ADP + H(+)</text>
        <dbReference type="Rhea" id="RHEA:10596"/>
        <dbReference type="Rhea" id="RHEA-COMP:10136"/>
        <dbReference type="Rhea" id="RHEA-COMP:20101"/>
        <dbReference type="ChEBI" id="CHEBI:15378"/>
        <dbReference type="ChEBI" id="CHEBI:30616"/>
        <dbReference type="ChEBI" id="CHEBI:46858"/>
        <dbReference type="ChEBI" id="CHEBI:61978"/>
        <dbReference type="ChEBI" id="CHEBI:456216"/>
        <dbReference type="EC" id="2.7.10.1"/>
    </reaction>
</comment>
<dbReference type="GO" id="GO:0035556">
    <property type="term" value="P:intracellular signal transduction"/>
    <property type="evidence" value="ECO:0007669"/>
    <property type="project" value="InterPro"/>
</dbReference>
<name>A0A8I6TFA1_CIMLE</name>
<evidence type="ECO:0000256" key="3">
    <source>
        <dbReference type="ARBA" id="ARBA00022553"/>
    </source>
</evidence>
<evidence type="ECO:0000256" key="15">
    <source>
        <dbReference type="ARBA" id="ARBA00023157"/>
    </source>
</evidence>
<evidence type="ECO:0000256" key="13">
    <source>
        <dbReference type="ARBA" id="ARBA00023136"/>
    </source>
</evidence>
<dbReference type="CDD" id="cd14473">
    <property type="entry name" value="FERM_B-lobe"/>
    <property type="match status" value="1"/>
</dbReference>
<dbReference type="InterPro" id="IPR000980">
    <property type="entry name" value="SH2"/>
</dbReference>
<feature type="transmembrane region" description="Helical" evidence="24">
    <location>
        <begin position="570"/>
        <end position="592"/>
    </location>
</feature>
<evidence type="ECO:0008006" key="32">
    <source>
        <dbReference type="Google" id="ProtNLM"/>
    </source>
</evidence>
<dbReference type="InterPro" id="IPR001245">
    <property type="entry name" value="Ser-Thr/Tyr_kinase_cat_dom"/>
</dbReference>
<dbReference type="FunFam" id="1.10.510.10:FF:001512">
    <property type="entry name" value="Receptor tyrosine-protein kinase erbB-2"/>
    <property type="match status" value="1"/>
</dbReference>
<dbReference type="PROSITE" id="PS00107">
    <property type="entry name" value="PROTEIN_KINASE_ATP"/>
    <property type="match status" value="2"/>
</dbReference>
<dbReference type="InterPro" id="IPR003599">
    <property type="entry name" value="Ig_sub"/>
</dbReference>
<evidence type="ECO:0000256" key="4">
    <source>
        <dbReference type="ARBA" id="ARBA00022679"/>
    </source>
</evidence>
<evidence type="ECO:0000259" key="27">
    <source>
        <dbReference type="PROSITE" id="PS50011"/>
    </source>
</evidence>
<accession>A0A8I6TFA1</accession>
<dbReference type="SMART" id="SM00295">
    <property type="entry name" value="B41"/>
    <property type="match status" value="1"/>
</dbReference>
<evidence type="ECO:0000256" key="22">
    <source>
        <dbReference type="PROSITE-ProRule" id="PRU00191"/>
    </source>
</evidence>
<evidence type="ECO:0000256" key="11">
    <source>
        <dbReference type="ARBA" id="ARBA00022989"/>
    </source>
</evidence>
<evidence type="ECO:0000256" key="9">
    <source>
        <dbReference type="ARBA" id="ARBA00022777"/>
    </source>
</evidence>
<dbReference type="InterPro" id="IPR051286">
    <property type="entry name" value="JAK"/>
</dbReference>
<dbReference type="CDD" id="cd00192">
    <property type="entry name" value="PTKc"/>
    <property type="match status" value="1"/>
</dbReference>
<feature type="binding site" evidence="23">
    <location>
        <position position="708"/>
    </location>
    <ligand>
        <name>ATP</name>
        <dbReference type="ChEBI" id="CHEBI:30616"/>
    </ligand>
</feature>
<keyword evidence="5 24" id="KW-0812">Transmembrane</keyword>
<evidence type="ECO:0000256" key="6">
    <source>
        <dbReference type="ARBA" id="ARBA00022729"/>
    </source>
</evidence>
<dbReference type="Proteomes" id="UP000494040">
    <property type="component" value="Unassembled WGS sequence"/>
</dbReference>
<dbReference type="KEGG" id="clec:106664605"/>
<keyword evidence="9" id="KW-0418">Kinase</keyword>
<dbReference type="SMART" id="SM00408">
    <property type="entry name" value="IGc2"/>
    <property type="match status" value="5"/>
</dbReference>
<dbReference type="SUPFAM" id="SSF55550">
    <property type="entry name" value="SH2 domain"/>
    <property type="match status" value="1"/>
</dbReference>
<dbReference type="GO" id="GO:0002009">
    <property type="term" value="P:morphogenesis of an epithelium"/>
    <property type="evidence" value="ECO:0007669"/>
    <property type="project" value="UniProtKB-ARBA"/>
</dbReference>
<keyword evidence="12 22" id="KW-0727">SH2 domain</keyword>
<dbReference type="InterPro" id="IPR017441">
    <property type="entry name" value="Protein_kinase_ATP_BS"/>
</dbReference>
<dbReference type="GO" id="GO:0019221">
    <property type="term" value="P:cytokine-mediated signaling pathway"/>
    <property type="evidence" value="ECO:0007669"/>
    <property type="project" value="TreeGrafter"/>
</dbReference>
<dbReference type="InterPro" id="IPR000299">
    <property type="entry name" value="FERM_domain"/>
</dbReference>
<keyword evidence="10 23" id="KW-0067">ATP-binding</keyword>
<dbReference type="FunFam" id="2.60.40.10:FF:000020">
    <property type="entry name" value="Fibroblast growth factor receptor"/>
    <property type="match status" value="2"/>
</dbReference>
<evidence type="ECO:0000256" key="17">
    <source>
        <dbReference type="ARBA" id="ARBA00023180"/>
    </source>
</evidence>
<dbReference type="PRINTS" id="PR00109">
    <property type="entry name" value="TYRKINASE"/>
</dbReference>
<dbReference type="FunFam" id="3.30.200.20:FF:000593">
    <property type="entry name" value="Predicted protein"/>
    <property type="match status" value="1"/>
</dbReference>
<feature type="domain" description="Ig-like" evidence="29">
    <location>
        <begin position="450"/>
        <end position="554"/>
    </location>
</feature>
<dbReference type="InterPro" id="IPR020635">
    <property type="entry name" value="Tyr_kinase_cat_dom"/>
</dbReference>
<dbReference type="SMART" id="SM00409">
    <property type="entry name" value="IG"/>
    <property type="match status" value="5"/>
</dbReference>